<comment type="caution">
    <text evidence="2">The sequence shown here is derived from an EMBL/GenBank/DDBJ whole genome shotgun (WGS) entry which is preliminary data.</text>
</comment>
<evidence type="ECO:0000313" key="2">
    <source>
        <dbReference type="EMBL" id="MEC6055582.1"/>
    </source>
</evidence>
<evidence type="ECO:0000256" key="1">
    <source>
        <dbReference type="SAM" id="Phobius"/>
    </source>
</evidence>
<protein>
    <submittedName>
        <fullName evidence="2">Uncharacterized protein</fullName>
    </submittedName>
</protein>
<keyword evidence="1" id="KW-1133">Transmembrane helix</keyword>
<dbReference type="AlphaFoldDB" id="A0AAW9PAS9"/>
<reference evidence="2" key="2">
    <citation type="submission" date="2024-01" db="EMBL/GenBank/DDBJ databases">
        <authorList>
            <person name="Macesic N."/>
        </authorList>
    </citation>
    <scope>NUCLEOTIDE SEQUENCE</scope>
    <source>
        <strain evidence="2">CPO071</strain>
    </source>
</reference>
<name>A0AAW9PAS9_KLEVA</name>
<sequence>MQVYKEILESLQKMTNVRLNIAILLTCLFLIFISPNDHFILDPVSKLIPQSLILITSIRLVFSIINMIHSIISEKIEKQNREKQEIIEKQKKEQEKQILKETMRDTFNTLDVYQLHIIKELIGKNNSSHPKDASLFSLCNQNITQVVSTGETSQSVALTSIAKDIIKTDFNDDISHLEISAATRAFNSMTHKEIDCFKLLLEKEMIKTSLFDRYNKRYYLPSHDVFKEYSKSILFMQPQKGYEYILNPTLKDVLSSY</sequence>
<dbReference type="RefSeq" id="WP_070544411.1">
    <property type="nucleotide sequence ID" value="NZ_CAJCKL010000035.1"/>
</dbReference>
<accession>A0AAW9PAS9</accession>
<keyword evidence="1" id="KW-0812">Transmembrane</keyword>
<gene>
    <name evidence="2" type="ORF">QAB22_003230</name>
</gene>
<organism evidence="2 3">
    <name type="scientific">Klebsiella variicola</name>
    <dbReference type="NCBI Taxonomy" id="244366"/>
    <lineage>
        <taxon>Bacteria</taxon>
        <taxon>Pseudomonadati</taxon>
        <taxon>Pseudomonadota</taxon>
        <taxon>Gammaproteobacteria</taxon>
        <taxon>Enterobacterales</taxon>
        <taxon>Enterobacteriaceae</taxon>
        <taxon>Klebsiella/Raoultella group</taxon>
        <taxon>Klebsiella</taxon>
        <taxon>Klebsiella pneumoniae complex</taxon>
    </lineage>
</organism>
<feature type="transmembrane region" description="Helical" evidence="1">
    <location>
        <begin position="47"/>
        <end position="68"/>
    </location>
</feature>
<dbReference type="Proteomes" id="UP001176846">
    <property type="component" value="Unassembled WGS sequence"/>
</dbReference>
<evidence type="ECO:0000313" key="3">
    <source>
        <dbReference type="Proteomes" id="UP001176846"/>
    </source>
</evidence>
<feature type="transmembrane region" description="Helical" evidence="1">
    <location>
        <begin position="21"/>
        <end position="41"/>
    </location>
</feature>
<dbReference type="EMBL" id="JARTTN020000001">
    <property type="protein sequence ID" value="MEC6055582.1"/>
    <property type="molecule type" value="Genomic_DNA"/>
</dbReference>
<reference evidence="2" key="1">
    <citation type="journal article" date="2023" name="Nat. Commun.">
        <title>Genomic dissection of endemic carbapenem resistance reveals metallo-beta-lactamase dissemination through clonal, plasmid and integron transfer.</title>
        <authorList>
            <person name="Macesic N."/>
            <person name="Hawkey J."/>
            <person name="Vezina B."/>
            <person name="Wisniewski J.A."/>
            <person name="Cottingham H."/>
            <person name="Blakeway L.V."/>
            <person name="Harshegyi T."/>
            <person name="Pragastis K."/>
            <person name="Badoordeen G.Z."/>
            <person name="Dennison A."/>
            <person name="Spelman D.W."/>
            <person name="Jenney A.W.J."/>
            <person name="Peleg A.Y."/>
        </authorList>
    </citation>
    <scope>NUCLEOTIDE SEQUENCE</scope>
    <source>
        <strain evidence="2">CPO071</strain>
    </source>
</reference>
<keyword evidence="1" id="KW-0472">Membrane</keyword>
<proteinExistence type="predicted"/>